<feature type="compositionally biased region" description="Polar residues" evidence="1">
    <location>
        <begin position="1"/>
        <end position="24"/>
    </location>
</feature>
<dbReference type="AlphaFoldDB" id="A0A175WCL7"/>
<dbReference type="EMBL" id="LCTW02000033">
    <property type="protein sequence ID" value="KXX81518.1"/>
    <property type="molecule type" value="Genomic_DNA"/>
</dbReference>
<evidence type="ECO:0000313" key="3">
    <source>
        <dbReference type="Proteomes" id="UP000078237"/>
    </source>
</evidence>
<evidence type="ECO:0000313" key="2">
    <source>
        <dbReference type="EMBL" id="KXX81518.1"/>
    </source>
</evidence>
<evidence type="ECO:0000256" key="1">
    <source>
        <dbReference type="SAM" id="MobiDB-lite"/>
    </source>
</evidence>
<keyword evidence="3" id="KW-1185">Reference proteome</keyword>
<protein>
    <submittedName>
        <fullName evidence="2">Uncharacterized protein</fullName>
    </submittedName>
</protein>
<feature type="region of interest" description="Disordered" evidence="1">
    <location>
        <begin position="1"/>
        <end position="60"/>
    </location>
</feature>
<gene>
    <name evidence="2" type="ORF">MMYC01_202487</name>
</gene>
<comment type="caution">
    <text evidence="2">The sequence shown here is derived from an EMBL/GenBank/DDBJ whole genome shotgun (WGS) entry which is preliminary data.</text>
</comment>
<accession>A0A175WCL7</accession>
<proteinExistence type="predicted"/>
<name>A0A175WCL7_9PEZI</name>
<organism evidence="2 3">
    <name type="scientific">Madurella mycetomatis</name>
    <dbReference type="NCBI Taxonomy" id="100816"/>
    <lineage>
        <taxon>Eukaryota</taxon>
        <taxon>Fungi</taxon>
        <taxon>Dikarya</taxon>
        <taxon>Ascomycota</taxon>
        <taxon>Pezizomycotina</taxon>
        <taxon>Sordariomycetes</taxon>
        <taxon>Sordariomycetidae</taxon>
        <taxon>Sordariales</taxon>
        <taxon>Sordariales incertae sedis</taxon>
        <taxon>Madurella</taxon>
    </lineage>
</organism>
<reference evidence="2 3" key="1">
    <citation type="journal article" date="2016" name="Genome Announc.">
        <title>Genome Sequence of Madurella mycetomatis mm55, Isolated from a Human Mycetoma Case in Sudan.</title>
        <authorList>
            <person name="Smit S."/>
            <person name="Derks M.F."/>
            <person name="Bervoets S."/>
            <person name="Fahal A."/>
            <person name="van Leeuwen W."/>
            <person name="van Belkum A."/>
            <person name="van de Sande W.W."/>
        </authorList>
    </citation>
    <scope>NUCLEOTIDE SEQUENCE [LARGE SCALE GENOMIC DNA]</scope>
    <source>
        <strain evidence="3">mm55</strain>
    </source>
</reference>
<dbReference type="VEuPathDB" id="FungiDB:MMYC01_202487"/>
<sequence length="371" mass="42201">MASVRAAQTFNGEPGSSGTDSPSFATAQEQTAETSKETESESDGGGQDEARSGPGTTEEGNYLKAFRSERHHMPHWKNVFAKSRSKFRGFITLLSLYSEGGRSTIEPRRLPEEGNAKTLKPSTLTTALSTAPEPDANQPAHALLITDLSWSLINSLGPSLCLSPEVFEQHLVRSGYTETSYDDPDPSYWPTRFLPKQTASLRWYSLVRRKDIPARNERERRKLVERRLIWRRRIRNKISSPSKKPTWQRLRLTTQTNIYRQEWLISALYRPPKRDLVYNDEAGSFWDFGEGDGYDEKDDIDGTSDEELDIVAWEERVTFCWGDGSGGKIPIFFLDPLPYLTLQIDDNYDENRTGNMKHYRSHGGWRLGAPA</sequence>
<dbReference type="Proteomes" id="UP000078237">
    <property type="component" value="Unassembled WGS sequence"/>
</dbReference>
<dbReference type="OrthoDB" id="5428055at2759"/>